<evidence type="ECO:0000256" key="2">
    <source>
        <dbReference type="ARBA" id="ARBA00022771"/>
    </source>
</evidence>
<keyword evidence="2 4" id="KW-0863">Zinc-finger</keyword>
<dbReference type="OrthoDB" id="4788989at2759"/>
<feature type="compositionally biased region" description="Acidic residues" evidence="5">
    <location>
        <begin position="203"/>
        <end position="224"/>
    </location>
</feature>
<evidence type="ECO:0000256" key="4">
    <source>
        <dbReference type="PROSITE-ProRule" id="PRU00455"/>
    </source>
</evidence>
<name>A0A0Q3FTH3_BRADI</name>
<dbReference type="InterPro" id="IPR052088">
    <property type="entry name" value="E3_ubiquitin-ligase_SINA"/>
</dbReference>
<evidence type="ECO:0000256" key="5">
    <source>
        <dbReference type="SAM" id="MobiDB-lite"/>
    </source>
</evidence>
<protein>
    <recommendedName>
        <fullName evidence="6">SIAH-type domain-containing protein</fullName>
    </recommendedName>
</protein>
<evidence type="ECO:0000313" key="9">
    <source>
        <dbReference type="Proteomes" id="UP000008810"/>
    </source>
</evidence>
<reference evidence="7 8" key="1">
    <citation type="journal article" date="2010" name="Nature">
        <title>Genome sequencing and analysis of the model grass Brachypodium distachyon.</title>
        <authorList>
            <consortium name="International Brachypodium Initiative"/>
        </authorList>
    </citation>
    <scope>NUCLEOTIDE SEQUENCE [LARGE SCALE GENOMIC DNA]</scope>
    <source>
        <strain evidence="7 8">Bd21</strain>
    </source>
</reference>
<dbReference type="InterPro" id="IPR013083">
    <property type="entry name" value="Znf_RING/FYVE/PHD"/>
</dbReference>
<reference evidence="8" key="3">
    <citation type="submission" date="2018-08" db="UniProtKB">
        <authorList>
            <consortium name="EnsemblPlants"/>
        </authorList>
    </citation>
    <scope>IDENTIFICATION</scope>
    <source>
        <strain evidence="8">cv. Bd21</strain>
    </source>
</reference>
<keyword evidence="9" id="KW-1185">Reference proteome</keyword>
<dbReference type="GO" id="GO:0005737">
    <property type="term" value="C:cytoplasm"/>
    <property type="evidence" value="ECO:0000318"/>
    <property type="project" value="GO_Central"/>
</dbReference>
<dbReference type="GO" id="GO:0016567">
    <property type="term" value="P:protein ubiquitination"/>
    <property type="evidence" value="ECO:0007669"/>
    <property type="project" value="UniProtKB-UniPathway"/>
</dbReference>
<evidence type="ECO:0000256" key="1">
    <source>
        <dbReference type="ARBA" id="ARBA00022723"/>
    </source>
</evidence>
<keyword evidence="3" id="KW-0862">Zinc</keyword>
<dbReference type="Proteomes" id="UP000008810">
    <property type="component" value="Chromosome 2"/>
</dbReference>
<dbReference type="GO" id="GO:0008270">
    <property type="term" value="F:zinc ion binding"/>
    <property type="evidence" value="ECO:0007669"/>
    <property type="project" value="UniProtKB-KW"/>
</dbReference>
<dbReference type="AlphaFoldDB" id="A0A0Q3FTH3"/>
<dbReference type="STRING" id="15368.A0A0Q3FTH3"/>
<dbReference type="UniPathway" id="UPA00143"/>
<dbReference type="Gene3D" id="3.30.40.10">
    <property type="entry name" value="Zinc/RING finger domain, C3HC4 (zinc finger)"/>
    <property type="match status" value="1"/>
</dbReference>
<dbReference type="InParanoid" id="A0A0Q3FTH3"/>
<evidence type="ECO:0000256" key="3">
    <source>
        <dbReference type="ARBA" id="ARBA00022833"/>
    </source>
</evidence>
<gene>
    <name evidence="7" type="ORF">BRADI_2g01758v3</name>
</gene>
<proteinExistence type="predicted"/>
<dbReference type="PANTHER" id="PTHR10315">
    <property type="entry name" value="E3 UBIQUITIN PROTEIN LIGASE SIAH"/>
    <property type="match status" value="1"/>
</dbReference>
<reference evidence="7" key="2">
    <citation type="submission" date="2017-06" db="EMBL/GenBank/DDBJ databases">
        <title>WGS assembly of Brachypodium distachyon.</title>
        <authorList>
            <consortium name="The International Brachypodium Initiative"/>
            <person name="Lucas S."/>
            <person name="Harmon-Smith M."/>
            <person name="Lail K."/>
            <person name="Tice H."/>
            <person name="Grimwood J."/>
            <person name="Bruce D."/>
            <person name="Barry K."/>
            <person name="Shu S."/>
            <person name="Lindquist E."/>
            <person name="Wang M."/>
            <person name="Pitluck S."/>
            <person name="Vogel J.P."/>
            <person name="Garvin D.F."/>
            <person name="Mockler T.C."/>
            <person name="Schmutz J."/>
            <person name="Rokhsar D."/>
            <person name="Bevan M.W."/>
        </authorList>
    </citation>
    <scope>NUCLEOTIDE SEQUENCE</scope>
    <source>
        <strain evidence="7">Bd21</strain>
    </source>
</reference>
<evidence type="ECO:0000313" key="7">
    <source>
        <dbReference type="EMBL" id="KQK02487.1"/>
    </source>
</evidence>
<feature type="domain" description="SIAH-type" evidence="6">
    <location>
        <begin position="35"/>
        <end position="92"/>
    </location>
</feature>
<accession>A0A0Q3FTH3</accession>
<feature type="non-terminal residue" evidence="7">
    <location>
        <position position="1"/>
    </location>
</feature>
<dbReference type="InterPro" id="IPR013010">
    <property type="entry name" value="Znf_SIAH"/>
</dbReference>
<dbReference type="Gramene" id="KQK02487">
    <property type="protein sequence ID" value="KQK02487"/>
    <property type="gene ID" value="BRADI_2g01758v3"/>
</dbReference>
<sequence length="224" mass="25123">CSNGDCLCSPCRDKLPAVERLATQRCLSMERVVDNIFVPCKHGCDAKITYHQQRGHQYRCPERPGMCKCLVSGCGFVTATEELFDHLTAGAGIHRLPWEDIKYFVPFKHEVRPGIRLLRGRNKLLFLLEVARESSPGHVVSLTFVRPNGLRSTVGCSVFLCGFHHYQVSKLNIGPDVASKQILCVVSDGKYDMASGDGHELEDYQEWDDDGDTTEEDDDDDDDD</sequence>
<dbReference type="EMBL" id="CM000881">
    <property type="protein sequence ID" value="KQK02487.1"/>
    <property type="molecule type" value="Genomic_DNA"/>
</dbReference>
<evidence type="ECO:0000259" key="6">
    <source>
        <dbReference type="PROSITE" id="PS51081"/>
    </source>
</evidence>
<feature type="region of interest" description="Disordered" evidence="5">
    <location>
        <begin position="195"/>
        <end position="224"/>
    </location>
</feature>
<dbReference type="PANTHER" id="PTHR10315:SF98">
    <property type="entry name" value="SIAH-TYPE DOMAIN-CONTAINING PROTEIN"/>
    <property type="match status" value="1"/>
</dbReference>
<dbReference type="PROSITE" id="PS51081">
    <property type="entry name" value="ZF_SIAH"/>
    <property type="match status" value="1"/>
</dbReference>
<evidence type="ECO:0000313" key="8">
    <source>
        <dbReference type="EnsemblPlants" id="KQK02487"/>
    </source>
</evidence>
<dbReference type="EnsemblPlants" id="KQK02487">
    <property type="protein sequence ID" value="KQK02487"/>
    <property type="gene ID" value="BRADI_2g01758v3"/>
</dbReference>
<dbReference type="SUPFAM" id="SSF49599">
    <property type="entry name" value="TRAF domain-like"/>
    <property type="match status" value="1"/>
</dbReference>
<dbReference type="GO" id="GO:0061630">
    <property type="term" value="F:ubiquitin protein ligase activity"/>
    <property type="evidence" value="ECO:0000318"/>
    <property type="project" value="GO_Central"/>
</dbReference>
<organism evidence="7">
    <name type="scientific">Brachypodium distachyon</name>
    <name type="common">Purple false brome</name>
    <name type="synonym">Trachynia distachya</name>
    <dbReference type="NCBI Taxonomy" id="15368"/>
    <lineage>
        <taxon>Eukaryota</taxon>
        <taxon>Viridiplantae</taxon>
        <taxon>Streptophyta</taxon>
        <taxon>Embryophyta</taxon>
        <taxon>Tracheophyta</taxon>
        <taxon>Spermatophyta</taxon>
        <taxon>Magnoliopsida</taxon>
        <taxon>Liliopsida</taxon>
        <taxon>Poales</taxon>
        <taxon>Poaceae</taxon>
        <taxon>BOP clade</taxon>
        <taxon>Pooideae</taxon>
        <taxon>Stipodae</taxon>
        <taxon>Brachypodieae</taxon>
        <taxon>Brachypodium</taxon>
    </lineage>
</organism>
<keyword evidence="1" id="KW-0479">Metal-binding</keyword>